<dbReference type="AlphaFoldDB" id="B4SK80"/>
<dbReference type="Proteomes" id="UP000001867">
    <property type="component" value="Chromosome"/>
</dbReference>
<evidence type="ECO:0000256" key="1">
    <source>
        <dbReference type="SAM" id="MobiDB-lite"/>
    </source>
</evidence>
<dbReference type="KEGG" id="smt:Smal_2094"/>
<sequence length="507" mass="57472">MAIITEDKRLGWIVSTRPQVQGITIGKGGEALTDNTYGIEIEFCTHDSVIFAFTHVVAGCFDIVGTEPWKLESDSGNVFELVTPPLPFEAIEDAYAFKEQLVAMLQTSIQRAETQGVNAITLGDWAKPFALNLVELLSTHINTRRLKLESVAFKAVDYSGWKEVGEGLNVGNVDDGINIPAALLRHKLREPDWESYTPGIILARCSKFWSEGYASQMNLPMTLSGYFLYMMHKTHDKKYSQSVRIQEALTGEKAGQKITAWYWRHVLLQAWCRYQRALKQEPLAKKLFCPDNIARSALLYLVVGKLLTGALAELGETPQLALQQKAWDAGSTRAIDADEPEVTHSEWAPYHSALKDLTGIWLKASLLDVLRTQNLQTYIWAVTELPDVLATPQVWKDALLNWKGMDRIKAMGSTIEWTDLEDFAEPERRQILCEKVIEVATQLAIRLKELDPDTPGKPDLPDEQQRPFLDRRNTPPWEARYDTLLAPIPPRENTRLEFTYLVEHRNH</sequence>
<reference evidence="2 3" key="1">
    <citation type="submission" date="2008-06" db="EMBL/GenBank/DDBJ databases">
        <title>Complete sequence of Stenotrophomonas maltophilia R551-3.</title>
        <authorList>
            <consortium name="US DOE Joint Genome Institute"/>
            <person name="Lucas S."/>
            <person name="Copeland A."/>
            <person name="Lapidus A."/>
            <person name="Glavina del Rio T."/>
            <person name="Dalin E."/>
            <person name="Tice H."/>
            <person name="Pitluck S."/>
            <person name="Chain P."/>
            <person name="Malfatti S."/>
            <person name="Shin M."/>
            <person name="Vergez L."/>
            <person name="Lang D."/>
            <person name="Schmutz J."/>
            <person name="Larimer F."/>
            <person name="Land M."/>
            <person name="Hauser L."/>
            <person name="Kyrpides N."/>
            <person name="Mikhailova N."/>
            <person name="Taghavi S."/>
            <person name="Monchy S."/>
            <person name="Newman L."/>
            <person name="Vangronsveld J."/>
            <person name="van der Lelie D."/>
            <person name="Richardson P."/>
        </authorList>
    </citation>
    <scope>NUCLEOTIDE SEQUENCE [LARGE SCALE GENOMIC DNA]</scope>
    <source>
        <strain evidence="2 3">R551-3</strain>
    </source>
</reference>
<protein>
    <submittedName>
        <fullName evidence="2">Uncharacterized protein</fullName>
    </submittedName>
</protein>
<accession>B4SK80</accession>
<dbReference type="STRING" id="391008.Smal_2094"/>
<dbReference type="HOGENOM" id="CLU_537362_0_0_6"/>
<dbReference type="RefSeq" id="WP_012511151.1">
    <property type="nucleotide sequence ID" value="NC_011071.1"/>
</dbReference>
<dbReference type="EMBL" id="CP001111">
    <property type="protein sequence ID" value="ACF51798.1"/>
    <property type="molecule type" value="Genomic_DNA"/>
</dbReference>
<feature type="region of interest" description="Disordered" evidence="1">
    <location>
        <begin position="450"/>
        <end position="475"/>
    </location>
</feature>
<proteinExistence type="predicted"/>
<dbReference type="OrthoDB" id="9255819at2"/>
<gene>
    <name evidence="2" type="ordered locus">Smal_2094</name>
</gene>
<name>B4SK80_STRM5</name>
<evidence type="ECO:0000313" key="3">
    <source>
        <dbReference type="Proteomes" id="UP000001867"/>
    </source>
</evidence>
<feature type="compositionally biased region" description="Basic and acidic residues" evidence="1">
    <location>
        <begin position="450"/>
        <end position="473"/>
    </location>
</feature>
<organism evidence="2 3">
    <name type="scientific">Stenotrophomonas maltophilia (strain R551-3)</name>
    <dbReference type="NCBI Taxonomy" id="391008"/>
    <lineage>
        <taxon>Bacteria</taxon>
        <taxon>Pseudomonadati</taxon>
        <taxon>Pseudomonadota</taxon>
        <taxon>Gammaproteobacteria</taxon>
        <taxon>Lysobacterales</taxon>
        <taxon>Lysobacteraceae</taxon>
        <taxon>Stenotrophomonas</taxon>
        <taxon>Stenotrophomonas maltophilia group</taxon>
    </lineage>
</organism>
<evidence type="ECO:0000313" key="2">
    <source>
        <dbReference type="EMBL" id="ACF51798.1"/>
    </source>
</evidence>